<keyword evidence="3" id="KW-1185">Reference proteome</keyword>
<dbReference type="Proteomes" id="UP001164803">
    <property type="component" value="Chromosome"/>
</dbReference>
<gene>
    <name evidence="2" type="ORF">NZD86_11915</name>
</gene>
<proteinExistence type="predicted"/>
<organism evidence="2 3">
    <name type="scientific">Alicyclobacillus dauci</name>
    <dbReference type="NCBI Taxonomy" id="1475485"/>
    <lineage>
        <taxon>Bacteria</taxon>
        <taxon>Bacillati</taxon>
        <taxon>Bacillota</taxon>
        <taxon>Bacilli</taxon>
        <taxon>Bacillales</taxon>
        <taxon>Alicyclobacillaceae</taxon>
        <taxon>Alicyclobacillus</taxon>
    </lineage>
</organism>
<keyword evidence="1" id="KW-0472">Membrane</keyword>
<evidence type="ECO:0000256" key="1">
    <source>
        <dbReference type="SAM" id="Phobius"/>
    </source>
</evidence>
<name>A0ABY6YX63_9BACL</name>
<feature type="transmembrane region" description="Helical" evidence="1">
    <location>
        <begin position="12"/>
        <end position="29"/>
    </location>
</feature>
<protein>
    <submittedName>
        <fullName evidence="2">Uncharacterized protein</fullName>
    </submittedName>
</protein>
<accession>A0ABY6YX63</accession>
<feature type="transmembrane region" description="Helical" evidence="1">
    <location>
        <begin position="49"/>
        <end position="72"/>
    </location>
</feature>
<evidence type="ECO:0000313" key="2">
    <source>
        <dbReference type="EMBL" id="WAH35035.1"/>
    </source>
</evidence>
<keyword evidence="1" id="KW-1133">Transmembrane helix</keyword>
<dbReference type="EMBL" id="CP104064">
    <property type="protein sequence ID" value="WAH35035.1"/>
    <property type="molecule type" value="Genomic_DNA"/>
</dbReference>
<reference evidence="2" key="1">
    <citation type="submission" date="2022-08" db="EMBL/GenBank/DDBJ databases">
        <title>Alicyclobacillus dauci DSM2870, complete genome.</title>
        <authorList>
            <person name="Wang Q."/>
            <person name="Cai R."/>
            <person name="Wang Z."/>
        </authorList>
    </citation>
    <scope>NUCLEOTIDE SEQUENCE</scope>
    <source>
        <strain evidence="2">DSM 28700</strain>
    </source>
</reference>
<evidence type="ECO:0000313" key="3">
    <source>
        <dbReference type="Proteomes" id="UP001164803"/>
    </source>
</evidence>
<sequence length="87" mass="10096">MNWLMKNFDRYILAYVLSFLIPGVLLFLAKDVLGWLKVVTPHTVSNVVIWWEMLGVFVDLLFLALLILYGIYSGVRWSVLAIVHRSK</sequence>
<dbReference type="RefSeq" id="WP_268041846.1">
    <property type="nucleotide sequence ID" value="NZ_CP104064.1"/>
</dbReference>
<keyword evidence="1" id="KW-0812">Transmembrane</keyword>